<dbReference type="InterPro" id="IPR036097">
    <property type="entry name" value="HisK_dim/P_sf"/>
</dbReference>
<dbReference type="InterPro" id="IPR005467">
    <property type="entry name" value="His_kinase_dom"/>
</dbReference>
<dbReference type="GO" id="GO:0005886">
    <property type="term" value="C:plasma membrane"/>
    <property type="evidence" value="ECO:0007669"/>
    <property type="project" value="UniProtKB-SubCell"/>
</dbReference>
<dbReference type="InterPro" id="IPR036890">
    <property type="entry name" value="HATPase_C_sf"/>
</dbReference>
<evidence type="ECO:0000313" key="15">
    <source>
        <dbReference type="EMBL" id="MCM1990890.1"/>
    </source>
</evidence>
<feature type="domain" description="Histidine kinase" evidence="13">
    <location>
        <begin position="349"/>
        <end position="563"/>
    </location>
</feature>
<dbReference type="GO" id="GO:0016036">
    <property type="term" value="P:cellular response to phosphate starvation"/>
    <property type="evidence" value="ECO:0007669"/>
    <property type="project" value="TreeGrafter"/>
</dbReference>
<evidence type="ECO:0000256" key="8">
    <source>
        <dbReference type="ARBA" id="ARBA00022777"/>
    </source>
</evidence>
<dbReference type="InterPro" id="IPR035965">
    <property type="entry name" value="PAS-like_dom_sf"/>
</dbReference>
<dbReference type="Pfam" id="PF00672">
    <property type="entry name" value="HAMP"/>
    <property type="match status" value="1"/>
</dbReference>
<dbReference type="Gene3D" id="3.30.450.20">
    <property type="entry name" value="PAS domain"/>
    <property type="match status" value="1"/>
</dbReference>
<dbReference type="CDD" id="cd00075">
    <property type="entry name" value="HATPase"/>
    <property type="match status" value="1"/>
</dbReference>
<dbReference type="PRINTS" id="PR00344">
    <property type="entry name" value="BCTRLSENSOR"/>
</dbReference>
<dbReference type="CDD" id="cd00082">
    <property type="entry name" value="HisKA"/>
    <property type="match status" value="1"/>
</dbReference>
<dbReference type="PROSITE" id="PS50109">
    <property type="entry name" value="HIS_KIN"/>
    <property type="match status" value="1"/>
</dbReference>
<comment type="subcellular location">
    <subcellularLocation>
        <location evidence="2">Cell membrane</location>
    </subcellularLocation>
</comment>
<dbReference type="CDD" id="cd06225">
    <property type="entry name" value="HAMP"/>
    <property type="match status" value="1"/>
</dbReference>
<protein>
    <recommendedName>
        <fullName evidence="3">histidine kinase</fullName>
        <ecNumber evidence="3">2.7.13.3</ecNumber>
    </recommendedName>
</protein>
<comment type="caution">
    <text evidence="15">The sequence shown here is derived from an EMBL/GenBank/DDBJ whole genome shotgun (WGS) entry which is preliminary data.</text>
</comment>
<evidence type="ECO:0000256" key="12">
    <source>
        <dbReference type="SAM" id="Phobius"/>
    </source>
</evidence>
<dbReference type="SMART" id="SM00091">
    <property type="entry name" value="PAS"/>
    <property type="match status" value="1"/>
</dbReference>
<dbReference type="Pfam" id="PF02518">
    <property type="entry name" value="HATPase_c"/>
    <property type="match status" value="1"/>
</dbReference>
<evidence type="ECO:0000256" key="10">
    <source>
        <dbReference type="ARBA" id="ARBA00023012"/>
    </source>
</evidence>
<dbReference type="Gene3D" id="1.10.287.130">
    <property type="match status" value="1"/>
</dbReference>
<dbReference type="SUPFAM" id="SSF55785">
    <property type="entry name" value="PYP-like sensor domain (PAS domain)"/>
    <property type="match status" value="1"/>
</dbReference>
<reference evidence="15" key="2">
    <citation type="submission" date="2021-04" db="EMBL/GenBank/DDBJ databases">
        <authorList>
            <person name="Dong X."/>
        </authorList>
    </citation>
    <scope>NUCLEOTIDE SEQUENCE</scope>
    <source>
        <strain evidence="15">ZWT</strain>
    </source>
</reference>
<keyword evidence="9" id="KW-0067">ATP-binding</keyword>
<dbReference type="InterPro" id="IPR004358">
    <property type="entry name" value="Sig_transdc_His_kin-like_C"/>
</dbReference>
<dbReference type="PANTHER" id="PTHR45453">
    <property type="entry name" value="PHOSPHATE REGULON SENSOR PROTEIN PHOR"/>
    <property type="match status" value="1"/>
</dbReference>
<dbReference type="SUPFAM" id="SSF47384">
    <property type="entry name" value="Homodimeric domain of signal transducing histidine kinase"/>
    <property type="match status" value="1"/>
</dbReference>
<dbReference type="EC" id="2.7.13.3" evidence="3"/>
<dbReference type="InterPro" id="IPR003661">
    <property type="entry name" value="HisK_dim/P_dom"/>
</dbReference>
<evidence type="ECO:0000256" key="5">
    <source>
        <dbReference type="ARBA" id="ARBA00022553"/>
    </source>
</evidence>
<dbReference type="GO" id="GO:0004721">
    <property type="term" value="F:phosphoprotein phosphatase activity"/>
    <property type="evidence" value="ECO:0007669"/>
    <property type="project" value="TreeGrafter"/>
</dbReference>
<keyword evidence="11 12" id="KW-0472">Membrane</keyword>
<dbReference type="PROSITE" id="PS50885">
    <property type="entry name" value="HAMP"/>
    <property type="match status" value="1"/>
</dbReference>
<gene>
    <name evidence="15" type="ORF">KDK92_14255</name>
</gene>
<proteinExistence type="predicted"/>
<dbReference type="SMART" id="SM00304">
    <property type="entry name" value="HAMP"/>
    <property type="match status" value="1"/>
</dbReference>
<accession>A0A9J6P299</accession>
<dbReference type="SMART" id="SM00387">
    <property type="entry name" value="HATPase_c"/>
    <property type="match status" value="1"/>
</dbReference>
<dbReference type="Pfam" id="PF13188">
    <property type="entry name" value="PAS_8"/>
    <property type="match status" value="1"/>
</dbReference>
<evidence type="ECO:0000256" key="1">
    <source>
        <dbReference type="ARBA" id="ARBA00000085"/>
    </source>
</evidence>
<evidence type="ECO:0000256" key="11">
    <source>
        <dbReference type="ARBA" id="ARBA00023136"/>
    </source>
</evidence>
<dbReference type="SMART" id="SM00388">
    <property type="entry name" value="HisKA"/>
    <property type="match status" value="1"/>
</dbReference>
<dbReference type="GO" id="GO:0005524">
    <property type="term" value="F:ATP binding"/>
    <property type="evidence" value="ECO:0007669"/>
    <property type="project" value="UniProtKB-KW"/>
</dbReference>
<keyword evidence="10" id="KW-0902">Two-component regulatory system</keyword>
<evidence type="ECO:0000256" key="2">
    <source>
        <dbReference type="ARBA" id="ARBA00004236"/>
    </source>
</evidence>
<dbReference type="RefSeq" id="WP_250860002.1">
    <property type="nucleotide sequence ID" value="NZ_JAGSOJ010000003.1"/>
</dbReference>
<evidence type="ECO:0000259" key="14">
    <source>
        <dbReference type="PROSITE" id="PS50885"/>
    </source>
</evidence>
<dbReference type="InterPro" id="IPR003660">
    <property type="entry name" value="HAMP_dom"/>
</dbReference>
<dbReference type="InterPro" id="IPR050351">
    <property type="entry name" value="BphY/WalK/GraS-like"/>
</dbReference>
<keyword evidence="16" id="KW-1185">Reference proteome</keyword>
<keyword evidence="6" id="KW-0808">Transferase</keyword>
<dbReference type="Proteomes" id="UP001056429">
    <property type="component" value="Unassembled WGS sequence"/>
</dbReference>
<dbReference type="Gene3D" id="3.30.565.10">
    <property type="entry name" value="Histidine kinase-like ATPase, C-terminal domain"/>
    <property type="match status" value="1"/>
</dbReference>
<keyword evidence="4" id="KW-1003">Cell membrane</keyword>
<dbReference type="SUPFAM" id="SSF55874">
    <property type="entry name" value="ATPase domain of HSP90 chaperone/DNA topoisomerase II/histidine kinase"/>
    <property type="match status" value="1"/>
</dbReference>
<evidence type="ECO:0000256" key="7">
    <source>
        <dbReference type="ARBA" id="ARBA00022741"/>
    </source>
</evidence>
<feature type="transmembrane region" description="Helical" evidence="12">
    <location>
        <begin position="151"/>
        <end position="168"/>
    </location>
</feature>
<dbReference type="SUPFAM" id="SSF158472">
    <property type="entry name" value="HAMP domain-like"/>
    <property type="match status" value="1"/>
</dbReference>
<dbReference type="EMBL" id="JAGSOJ010000003">
    <property type="protein sequence ID" value="MCM1990890.1"/>
    <property type="molecule type" value="Genomic_DNA"/>
</dbReference>
<evidence type="ECO:0000256" key="3">
    <source>
        <dbReference type="ARBA" id="ARBA00012438"/>
    </source>
</evidence>
<keyword evidence="7" id="KW-0547">Nucleotide-binding</keyword>
<dbReference type="InterPro" id="IPR000014">
    <property type="entry name" value="PAS"/>
</dbReference>
<name>A0A9J6P299_9CLOT</name>
<comment type="catalytic activity">
    <reaction evidence="1">
        <text>ATP + protein L-histidine = ADP + protein N-phospho-L-histidine.</text>
        <dbReference type="EC" id="2.7.13.3"/>
    </reaction>
</comment>
<keyword evidence="12" id="KW-1133">Transmembrane helix</keyword>
<reference evidence="15" key="1">
    <citation type="journal article" date="2021" name="mSystems">
        <title>Bacteria and Archaea Synergistically Convert Glycine Betaine to Biogenic Methane in the Formosa Cold Seep of the South China Sea.</title>
        <authorList>
            <person name="Li L."/>
            <person name="Zhang W."/>
            <person name="Zhang S."/>
            <person name="Song L."/>
            <person name="Sun Q."/>
            <person name="Zhang H."/>
            <person name="Xiang H."/>
            <person name="Dong X."/>
        </authorList>
    </citation>
    <scope>NUCLEOTIDE SEQUENCE</scope>
    <source>
        <strain evidence="15">ZWT</strain>
    </source>
</reference>
<dbReference type="FunFam" id="3.30.565.10:FF:000006">
    <property type="entry name" value="Sensor histidine kinase WalK"/>
    <property type="match status" value="1"/>
</dbReference>
<evidence type="ECO:0000256" key="9">
    <source>
        <dbReference type="ARBA" id="ARBA00022840"/>
    </source>
</evidence>
<feature type="domain" description="HAMP" evidence="14">
    <location>
        <begin position="174"/>
        <end position="226"/>
    </location>
</feature>
<evidence type="ECO:0000313" key="16">
    <source>
        <dbReference type="Proteomes" id="UP001056429"/>
    </source>
</evidence>
<dbReference type="NCBIfam" id="TIGR00229">
    <property type="entry name" value="sensory_box"/>
    <property type="match status" value="1"/>
</dbReference>
<evidence type="ECO:0000256" key="4">
    <source>
        <dbReference type="ARBA" id="ARBA00022475"/>
    </source>
</evidence>
<organism evidence="15 16">
    <name type="scientific">Oceanirhabdus seepicola</name>
    <dbReference type="NCBI Taxonomy" id="2828781"/>
    <lineage>
        <taxon>Bacteria</taxon>
        <taxon>Bacillati</taxon>
        <taxon>Bacillota</taxon>
        <taxon>Clostridia</taxon>
        <taxon>Eubacteriales</taxon>
        <taxon>Clostridiaceae</taxon>
        <taxon>Oceanirhabdus</taxon>
    </lineage>
</organism>
<dbReference type="AlphaFoldDB" id="A0A9J6P299"/>
<evidence type="ECO:0000256" key="6">
    <source>
        <dbReference type="ARBA" id="ARBA00022679"/>
    </source>
</evidence>
<keyword evidence="5" id="KW-0597">Phosphoprotein</keyword>
<dbReference type="GO" id="GO:0000155">
    <property type="term" value="F:phosphorelay sensor kinase activity"/>
    <property type="evidence" value="ECO:0007669"/>
    <property type="project" value="InterPro"/>
</dbReference>
<dbReference type="Pfam" id="PF00512">
    <property type="entry name" value="HisKA"/>
    <property type="match status" value="1"/>
</dbReference>
<dbReference type="Gene3D" id="6.10.340.10">
    <property type="match status" value="1"/>
</dbReference>
<keyword evidence="12" id="KW-0812">Transmembrane</keyword>
<dbReference type="InterPro" id="IPR003594">
    <property type="entry name" value="HATPase_dom"/>
</dbReference>
<feature type="transmembrane region" description="Helical" evidence="12">
    <location>
        <begin position="7"/>
        <end position="28"/>
    </location>
</feature>
<dbReference type="FunFam" id="1.10.287.130:FF:000008">
    <property type="entry name" value="Two-component sensor histidine kinase"/>
    <property type="match status" value="1"/>
</dbReference>
<dbReference type="CDD" id="cd00130">
    <property type="entry name" value="PAS"/>
    <property type="match status" value="1"/>
</dbReference>
<keyword evidence="8" id="KW-0418">Kinase</keyword>
<evidence type="ECO:0000259" key="13">
    <source>
        <dbReference type="PROSITE" id="PS50109"/>
    </source>
</evidence>
<dbReference type="PANTHER" id="PTHR45453:SF1">
    <property type="entry name" value="PHOSPHATE REGULON SENSOR PROTEIN PHOR"/>
    <property type="match status" value="1"/>
</dbReference>
<sequence length="565" mass="65169">MKKKLTIYILGFFTLFLVTLTILFSSIFNRQYEENVKNNLKINSKLIINSLESNGKIDFEHYMSEEEDLRITIIDKEGTVINDTHADAESLDNHRMREEIELARESGEGYSIRYSKSLETSMVYYAVKYKNIYVRTALPIHYINMLTGNYFSYYIYSVIIIFLLSIWFSNKIAYVIVKPIKNLEVTTERIAKGDLTRRVNVTSDDEIGKLGRSFNKMAMQLQSMIKEVTDKQNRLEAILGSMDSGLIALDRNRNIIMINSCAKSLFKIKENVIGKRLDKCIDNQELARLFSTDIQEYVEIIIDTTERRYFRVKTADIINVNDHIGTVAVLQDITDIKRLEKMRTQFVANVSHELKTPLTSIKGFAETLKDVDDVETKNKFLDIINTEAERLTRLINDILILSHIEQQKEMINESVHVNEIIDDVYNLIKSTKKGKEREISMKLQSVAPLWGDSDRFKQMLINLVDNAVKYSEAGDNIYIRSYYDKGSCIIEVEDTGVGIPEDKIPRLFERFYRVDKARSRATGGTGLGLAIVKHIVISFNGRIKVKSHRDIGTKFTVIIPYKKKK</sequence>